<evidence type="ECO:0000256" key="3">
    <source>
        <dbReference type="ARBA" id="ARBA00022692"/>
    </source>
</evidence>
<dbReference type="InterPro" id="IPR005769">
    <property type="entry name" value="PhnE/PtxC"/>
</dbReference>
<reference evidence="8 9" key="1">
    <citation type="submission" date="2017-10" db="EMBL/GenBank/DDBJ databases">
        <authorList>
            <person name="Banno H."/>
            <person name="Chua N.-H."/>
        </authorList>
    </citation>
    <scope>NUCLEOTIDE SEQUENCE [LARGE SCALE GENOMIC DNA]</scope>
    <source>
        <strain evidence="8 9">YW11</strain>
    </source>
</reference>
<protein>
    <submittedName>
        <fullName evidence="8">Phosphonate ABC transporter, permease protein PhnE</fullName>
    </submittedName>
</protein>
<dbReference type="GO" id="GO:0015416">
    <property type="term" value="F:ABC-type phosphonate transporter activity"/>
    <property type="evidence" value="ECO:0007669"/>
    <property type="project" value="InterPro"/>
</dbReference>
<dbReference type="InterPro" id="IPR000515">
    <property type="entry name" value="MetI-like"/>
</dbReference>
<comment type="similarity">
    <text evidence="6">Belongs to the binding-protein-dependent transport system permease family.</text>
</comment>
<evidence type="ECO:0000256" key="1">
    <source>
        <dbReference type="ARBA" id="ARBA00004651"/>
    </source>
</evidence>
<dbReference type="SUPFAM" id="SSF161098">
    <property type="entry name" value="MetI-like"/>
    <property type="match status" value="1"/>
</dbReference>
<dbReference type="PANTHER" id="PTHR30043">
    <property type="entry name" value="PHOSPHONATES TRANSPORT SYSTEM PERMEASE PROTEIN"/>
    <property type="match status" value="1"/>
</dbReference>
<accession>A0A2C7AB56</accession>
<evidence type="ECO:0000313" key="8">
    <source>
        <dbReference type="EMBL" id="PHK94873.1"/>
    </source>
</evidence>
<gene>
    <name evidence="8" type="primary">phnE</name>
    <name evidence="8" type="ORF">CR162_10550</name>
</gene>
<dbReference type="OrthoDB" id="7820570at2"/>
<dbReference type="Proteomes" id="UP000223527">
    <property type="component" value="Unassembled WGS sequence"/>
</dbReference>
<sequence>MWREGAEMRPDARTVALWQARMPAAFGPAGTTRALRWAGGAAFLLWLGWSFWLFDITPLRLWNGLEGLATILRLMVPPNPGALWLEILKGMAESVAMAFLGTFLAALVAVPLGFLGARNIVTVTLLRFSVRRLFDGIRGVDQLIWALAYVRAVGLGPLAGVLAIFTSDLAVLAKLYAEAIENVEKRQGEGVTASGGGRLHALRFGVLPQVLPVMLAQALYFFESNTRSAAILGVVGAGGIGLQIAERIKVRHWDEVAFIIILMVLTVAAIDTLSGALRRRLIGRREAAIA</sequence>
<feature type="transmembrane region" description="Helical" evidence="6">
    <location>
        <begin position="201"/>
        <end position="222"/>
    </location>
</feature>
<comment type="subcellular location">
    <subcellularLocation>
        <location evidence="1 6">Cell membrane</location>
        <topology evidence="1 6">Multi-pass membrane protein</topology>
    </subcellularLocation>
</comment>
<dbReference type="CDD" id="cd06261">
    <property type="entry name" value="TM_PBP2"/>
    <property type="match status" value="1"/>
</dbReference>
<keyword evidence="5 6" id="KW-0472">Membrane</keyword>
<organism evidence="8 9">
    <name type="scientific">Teichococcus rhizosphaerae</name>
    <dbReference type="NCBI Taxonomy" id="1335062"/>
    <lineage>
        <taxon>Bacteria</taxon>
        <taxon>Pseudomonadati</taxon>
        <taxon>Pseudomonadota</taxon>
        <taxon>Alphaproteobacteria</taxon>
        <taxon>Acetobacterales</taxon>
        <taxon>Roseomonadaceae</taxon>
        <taxon>Roseomonas</taxon>
    </lineage>
</organism>
<keyword evidence="2 6" id="KW-0813">Transport</keyword>
<evidence type="ECO:0000259" key="7">
    <source>
        <dbReference type="PROSITE" id="PS50928"/>
    </source>
</evidence>
<dbReference type="Pfam" id="PF00528">
    <property type="entry name" value="BPD_transp_1"/>
    <property type="match status" value="1"/>
</dbReference>
<dbReference type="Gene3D" id="1.10.3720.10">
    <property type="entry name" value="MetI-like"/>
    <property type="match status" value="1"/>
</dbReference>
<feature type="transmembrane region" description="Helical" evidence="6">
    <location>
        <begin position="34"/>
        <end position="54"/>
    </location>
</feature>
<keyword evidence="4 6" id="KW-1133">Transmembrane helix</keyword>
<comment type="caution">
    <text evidence="8">The sequence shown here is derived from an EMBL/GenBank/DDBJ whole genome shotgun (WGS) entry which is preliminary data.</text>
</comment>
<name>A0A2C7AB56_9PROT</name>
<evidence type="ECO:0000313" key="9">
    <source>
        <dbReference type="Proteomes" id="UP000223527"/>
    </source>
</evidence>
<dbReference type="NCBIfam" id="TIGR01097">
    <property type="entry name" value="PhnE"/>
    <property type="match status" value="1"/>
</dbReference>
<dbReference type="EMBL" id="PDNU01000017">
    <property type="protein sequence ID" value="PHK94873.1"/>
    <property type="molecule type" value="Genomic_DNA"/>
</dbReference>
<evidence type="ECO:0000256" key="4">
    <source>
        <dbReference type="ARBA" id="ARBA00022989"/>
    </source>
</evidence>
<dbReference type="PROSITE" id="PS50928">
    <property type="entry name" value="ABC_TM1"/>
    <property type="match status" value="1"/>
</dbReference>
<feature type="transmembrane region" description="Helical" evidence="6">
    <location>
        <begin position="257"/>
        <end position="277"/>
    </location>
</feature>
<evidence type="ECO:0000256" key="2">
    <source>
        <dbReference type="ARBA" id="ARBA00022448"/>
    </source>
</evidence>
<keyword evidence="9" id="KW-1185">Reference proteome</keyword>
<evidence type="ECO:0000256" key="6">
    <source>
        <dbReference type="RuleBase" id="RU363032"/>
    </source>
</evidence>
<keyword evidence="3 6" id="KW-0812">Transmembrane</keyword>
<feature type="transmembrane region" description="Helical" evidence="6">
    <location>
        <begin position="229"/>
        <end position="245"/>
    </location>
</feature>
<proteinExistence type="inferred from homology"/>
<feature type="transmembrane region" description="Helical" evidence="6">
    <location>
        <begin position="95"/>
        <end position="121"/>
    </location>
</feature>
<dbReference type="GO" id="GO:0005886">
    <property type="term" value="C:plasma membrane"/>
    <property type="evidence" value="ECO:0007669"/>
    <property type="project" value="UniProtKB-SubCell"/>
</dbReference>
<dbReference type="InterPro" id="IPR035906">
    <property type="entry name" value="MetI-like_sf"/>
</dbReference>
<dbReference type="AlphaFoldDB" id="A0A2C7AB56"/>
<dbReference type="PANTHER" id="PTHR30043:SF9">
    <property type="entry name" value="PHOSPHONATES TRANSPORT SYSTEM PERMEASE PROTEIN"/>
    <property type="match status" value="1"/>
</dbReference>
<feature type="domain" description="ABC transmembrane type-1" evidence="7">
    <location>
        <begin position="91"/>
        <end position="274"/>
    </location>
</feature>
<feature type="transmembrane region" description="Helical" evidence="6">
    <location>
        <begin position="142"/>
        <end position="165"/>
    </location>
</feature>
<evidence type="ECO:0000256" key="5">
    <source>
        <dbReference type="ARBA" id="ARBA00023136"/>
    </source>
</evidence>